<dbReference type="Pfam" id="PF08533">
    <property type="entry name" value="Glyco_hydro_42C"/>
    <property type="match status" value="1"/>
</dbReference>
<dbReference type="Pfam" id="PF08532">
    <property type="entry name" value="Glyco_hydro_42M"/>
    <property type="match status" value="1"/>
</dbReference>
<sequence>MRTPRGTGPEPGRPSLSDATRGRILFGGDYNPEQWPEETWHEDVRLMKEAGVNSVTLGVFSWARLEPRPGAREFGWLDRLMDLMHEHGVGVVLATPTSSPPPWMGRLHPETLPRDEDGRTEWWGSRQHFSHSSAVYRRCAAAITEDLAARYASHPALTMWHINNEYCTFDYGDEAAAAFRRWLQDRYGTVGALNTAWGTAFWGQGYDGWHEVVPPRRAHYMKNPTHVLDFKRFTSDMLLECYTAERDIVRRHSPGTPVTSNFMPMWVGQDAWRWAAEEDVVSVDLYPDPRDPLGAQHGALVQDMTRSQAAGGPWMLMEQAAGAVNWRGVNRPKPRGLNRLWSLQAVARGADAVCYFQWRQSRQGAEKFHSGMIGHAGERGRAFQEIKRIGAELALLAPHVTDTRVTPDIAVLHDWDSWWAGEHEGRLSAENDYAEVVRAWHRALWEAHITTAFARPEHDLSAYRMVVVPQLYLLTDTAIENLLAHVRAGGTLVCGFLTGVADEDDRVRPGGMDERLRDLFGIRALHEWWPLDAGESVACDGFSGRLWSEEIEPGPTAVVEARYRGGELDGLPAVLRKGTARYLSTLPEPAALRALLAGAARSAGVRPVLDGLPDGVEAVRRGDLLFLLNHGRGPVTVEVPGSHRELLGGASVRGSVRLERYGAAVLAP</sequence>
<comment type="catalytic activity">
    <reaction evidence="1 6">
        <text>Hydrolysis of terminal non-reducing beta-D-galactose residues in beta-D-galactosides.</text>
        <dbReference type="EC" id="3.2.1.23"/>
    </reaction>
</comment>
<dbReference type="Pfam" id="PF02449">
    <property type="entry name" value="Glyco_hydro_42"/>
    <property type="match status" value="1"/>
</dbReference>
<evidence type="ECO:0000256" key="1">
    <source>
        <dbReference type="ARBA" id="ARBA00001412"/>
    </source>
</evidence>
<keyword evidence="4 6" id="KW-0378">Hydrolase</keyword>
<evidence type="ECO:0000256" key="6">
    <source>
        <dbReference type="PIRNR" id="PIRNR001084"/>
    </source>
</evidence>
<dbReference type="InterPro" id="IPR017853">
    <property type="entry name" value="GH"/>
</dbReference>
<feature type="domain" description="Beta-galactosidase trimerisation" evidence="11">
    <location>
        <begin position="408"/>
        <end position="605"/>
    </location>
</feature>
<dbReference type="Gene3D" id="2.60.40.1180">
    <property type="entry name" value="Golgi alpha-mannosidase II"/>
    <property type="match status" value="1"/>
</dbReference>
<dbReference type="AlphaFoldDB" id="A0A7J5D9Y1"/>
<evidence type="ECO:0000256" key="2">
    <source>
        <dbReference type="ARBA" id="ARBA00005940"/>
    </source>
</evidence>
<feature type="region of interest" description="Disordered" evidence="9">
    <location>
        <begin position="1"/>
        <end position="22"/>
    </location>
</feature>
<feature type="binding site" evidence="8">
    <location>
        <position position="126"/>
    </location>
    <ligand>
        <name>substrate</name>
    </ligand>
</feature>
<dbReference type="PIRSF" id="PIRSF001084">
    <property type="entry name" value="B-galactosidase"/>
    <property type="match status" value="1"/>
</dbReference>
<dbReference type="Proteomes" id="UP000442990">
    <property type="component" value="Unassembled WGS sequence"/>
</dbReference>
<gene>
    <name evidence="13" type="ORF">F8144_27655</name>
</gene>
<dbReference type="PANTHER" id="PTHR36447:SF1">
    <property type="entry name" value="BETA-GALACTOSIDASE GANA"/>
    <property type="match status" value="1"/>
</dbReference>
<dbReference type="Gene3D" id="3.20.20.80">
    <property type="entry name" value="Glycosidases"/>
    <property type="match status" value="1"/>
</dbReference>
<dbReference type="InterPro" id="IPR003476">
    <property type="entry name" value="Glyco_hydro_42"/>
</dbReference>
<evidence type="ECO:0000259" key="11">
    <source>
        <dbReference type="Pfam" id="PF08532"/>
    </source>
</evidence>
<reference evidence="13 14" key="1">
    <citation type="submission" date="2019-09" db="EMBL/GenBank/DDBJ databases">
        <title>Isolation and identification of active actinomycetes.</title>
        <authorList>
            <person name="Yu Z."/>
            <person name="Han C."/>
            <person name="Yu B."/>
        </authorList>
    </citation>
    <scope>NUCLEOTIDE SEQUENCE [LARGE SCALE GENOMIC DNA]</scope>
    <source>
        <strain evidence="13 14">NEAU-H2</strain>
    </source>
</reference>
<feature type="domain" description="Glycoside hydrolase family 42 N-terminal" evidence="10">
    <location>
        <begin position="29"/>
        <end position="394"/>
    </location>
</feature>
<feature type="binding site" evidence="8">
    <location>
        <position position="164"/>
    </location>
    <ligand>
        <name>substrate</name>
    </ligand>
</feature>
<name>A0A7J5D9Y1_9ACTN</name>
<dbReference type="InterPro" id="IPR013738">
    <property type="entry name" value="Beta_galactosidase_Trimer"/>
</dbReference>
<comment type="caution">
    <text evidence="13">The sequence shown here is derived from an EMBL/GenBank/DDBJ whole genome shotgun (WGS) entry which is preliminary data.</text>
</comment>
<dbReference type="Gene3D" id="3.40.50.880">
    <property type="match status" value="1"/>
</dbReference>
<evidence type="ECO:0000256" key="3">
    <source>
        <dbReference type="ARBA" id="ARBA00012756"/>
    </source>
</evidence>
<feature type="active site" description="Nucleophile" evidence="7">
    <location>
        <position position="318"/>
    </location>
</feature>
<evidence type="ECO:0000313" key="13">
    <source>
        <dbReference type="EMBL" id="KAB1985248.1"/>
    </source>
</evidence>
<dbReference type="InterPro" id="IPR013529">
    <property type="entry name" value="Glyco_hydro_42_N"/>
</dbReference>
<dbReference type="GO" id="GO:0004565">
    <property type="term" value="F:beta-galactosidase activity"/>
    <property type="evidence" value="ECO:0007669"/>
    <property type="project" value="UniProtKB-EC"/>
</dbReference>
<feature type="active site" description="Proton donor" evidence="7">
    <location>
        <position position="165"/>
    </location>
</feature>
<evidence type="ECO:0000256" key="9">
    <source>
        <dbReference type="SAM" id="MobiDB-lite"/>
    </source>
</evidence>
<dbReference type="InterPro" id="IPR013739">
    <property type="entry name" value="Beta_galactosidase_C"/>
</dbReference>
<evidence type="ECO:0000256" key="5">
    <source>
        <dbReference type="ARBA" id="ARBA00023295"/>
    </source>
</evidence>
<feature type="binding site" evidence="8">
    <location>
        <position position="326"/>
    </location>
    <ligand>
        <name>substrate</name>
    </ligand>
</feature>
<feature type="domain" description="Beta-galactosidase C-terminal" evidence="12">
    <location>
        <begin position="615"/>
        <end position="666"/>
    </location>
</feature>
<dbReference type="CDD" id="cd03143">
    <property type="entry name" value="A4_beta-galactosidase_middle_domain"/>
    <property type="match status" value="1"/>
</dbReference>
<accession>A0A7J5D9Y1</accession>
<protein>
    <recommendedName>
        <fullName evidence="3 6">Beta-galactosidase</fullName>
        <shortName evidence="6">Beta-gal</shortName>
        <ecNumber evidence="3 6">3.2.1.23</ecNumber>
    </recommendedName>
</protein>
<proteinExistence type="inferred from homology"/>
<dbReference type="RefSeq" id="WP_151472216.1">
    <property type="nucleotide sequence ID" value="NZ_WBKG01000026.1"/>
</dbReference>
<dbReference type="EC" id="3.2.1.23" evidence="3 6"/>
<evidence type="ECO:0000256" key="8">
    <source>
        <dbReference type="PIRSR" id="PIRSR001084-2"/>
    </source>
</evidence>
<dbReference type="EMBL" id="WBKG01000026">
    <property type="protein sequence ID" value="KAB1985248.1"/>
    <property type="molecule type" value="Genomic_DNA"/>
</dbReference>
<evidence type="ECO:0000256" key="7">
    <source>
        <dbReference type="PIRSR" id="PIRSR001084-1"/>
    </source>
</evidence>
<dbReference type="InterPro" id="IPR029062">
    <property type="entry name" value="Class_I_gatase-like"/>
</dbReference>
<dbReference type="GO" id="GO:0009341">
    <property type="term" value="C:beta-galactosidase complex"/>
    <property type="evidence" value="ECO:0007669"/>
    <property type="project" value="InterPro"/>
</dbReference>
<feature type="compositionally biased region" description="Low complexity" evidence="9">
    <location>
        <begin position="1"/>
        <end position="14"/>
    </location>
</feature>
<evidence type="ECO:0000259" key="10">
    <source>
        <dbReference type="Pfam" id="PF02449"/>
    </source>
</evidence>
<keyword evidence="5 6" id="KW-0326">Glycosidase</keyword>
<dbReference type="SUPFAM" id="SSF52317">
    <property type="entry name" value="Class I glutamine amidotransferase-like"/>
    <property type="match status" value="1"/>
</dbReference>
<evidence type="ECO:0000313" key="14">
    <source>
        <dbReference type="Proteomes" id="UP000442990"/>
    </source>
</evidence>
<evidence type="ECO:0000256" key="4">
    <source>
        <dbReference type="ARBA" id="ARBA00022801"/>
    </source>
</evidence>
<keyword evidence="14" id="KW-1185">Reference proteome</keyword>
<evidence type="ECO:0000259" key="12">
    <source>
        <dbReference type="Pfam" id="PF08533"/>
    </source>
</evidence>
<comment type="similarity">
    <text evidence="2 6">Belongs to the glycosyl hydrolase 42 family.</text>
</comment>
<dbReference type="PANTHER" id="PTHR36447">
    <property type="entry name" value="BETA-GALACTOSIDASE GANA"/>
    <property type="match status" value="1"/>
</dbReference>
<dbReference type="InterPro" id="IPR013780">
    <property type="entry name" value="Glyco_hydro_b"/>
</dbReference>
<dbReference type="GO" id="GO:0006012">
    <property type="term" value="P:galactose metabolic process"/>
    <property type="evidence" value="ECO:0007669"/>
    <property type="project" value="InterPro"/>
</dbReference>
<organism evidence="13 14">
    <name type="scientific">Streptomyces triticiradicis</name>
    <dbReference type="NCBI Taxonomy" id="2651189"/>
    <lineage>
        <taxon>Bacteria</taxon>
        <taxon>Bacillati</taxon>
        <taxon>Actinomycetota</taxon>
        <taxon>Actinomycetes</taxon>
        <taxon>Kitasatosporales</taxon>
        <taxon>Streptomycetaceae</taxon>
        <taxon>Streptomyces</taxon>
    </lineage>
</organism>
<dbReference type="SUPFAM" id="SSF51445">
    <property type="entry name" value="(Trans)glycosidases"/>
    <property type="match status" value="1"/>
</dbReference>